<dbReference type="AlphaFoldDB" id="A0ABD2Q9I1"/>
<dbReference type="Pfam" id="PF01428">
    <property type="entry name" value="zf-AN1"/>
    <property type="match status" value="2"/>
</dbReference>
<dbReference type="EMBL" id="JBJKFK010000577">
    <property type="protein sequence ID" value="KAL3316229.1"/>
    <property type="molecule type" value="Genomic_DNA"/>
</dbReference>
<evidence type="ECO:0000256" key="2">
    <source>
        <dbReference type="ARBA" id="ARBA00022737"/>
    </source>
</evidence>
<evidence type="ECO:0000313" key="8">
    <source>
        <dbReference type="EMBL" id="KAL3316229.1"/>
    </source>
</evidence>
<name>A0ABD2Q9I1_9PLAT</name>
<dbReference type="PROSITE" id="PS51039">
    <property type="entry name" value="ZF_AN1"/>
    <property type="match status" value="1"/>
</dbReference>
<reference evidence="8 9" key="1">
    <citation type="submission" date="2024-11" db="EMBL/GenBank/DDBJ databases">
        <title>Adaptive evolution of stress response genes in parasites aligns with host niche diversity.</title>
        <authorList>
            <person name="Hahn C."/>
            <person name="Resl P."/>
        </authorList>
    </citation>
    <scope>NUCLEOTIDE SEQUENCE [LARGE SCALE GENOMIC DNA]</scope>
    <source>
        <strain evidence="8">EGGRZ-B1_66</strain>
        <tissue evidence="8">Body</tissue>
    </source>
</reference>
<dbReference type="InterPro" id="IPR000058">
    <property type="entry name" value="Znf_AN1"/>
</dbReference>
<feature type="region of interest" description="Disordered" evidence="6">
    <location>
        <begin position="174"/>
        <end position="196"/>
    </location>
</feature>
<evidence type="ECO:0000313" key="9">
    <source>
        <dbReference type="Proteomes" id="UP001626550"/>
    </source>
</evidence>
<evidence type="ECO:0000256" key="3">
    <source>
        <dbReference type="ARBA" id="ARBA00022771"/>
    </source>
</evidence>
<comment type="caution">
    <text evidence="8">The sequence shown here is derived from an EMBL/GenBank/DDBJ whole genome shotgun (WGS) entry which is preliminary data.</text>
</comment>
<dbReference type="Gene3D" id="4.10.1110.10">
    <property type="entry name" value="AN1-like Zinc finger"/>
    <property type="match status" value="2"/>
</dbReference>
<dbReference type="GO" id="GO:0008270">
    <property type="term" value="F:zinc ion binding"/>
    <property type="evidence" value="ECO:0007669"/>
    <property type="project" value="UniProtKB-KW"/>
</dbReference>
<evidence type="ECO:0000259" key="7">
    <source>
        <dbReference type="PROSITE" id="PS51039"/>
    </source>
</evidence>
<dbReference type="SUPFAM" id="SSF118310">
    <property type="entry name" value="AN1-like Zinc finger"/>
    <property type="match status" value="2"/>
</dbReference>
<dbReference type="Proteomes" id="UP001626550">
    <property type="component" value="Unassembled WGS sequence"/>
</dbReference>
<dbReference type="PANTHER" id="PTHR14677:SF20">
    <property type="entry name" value="ZINC FINGER AN1-TYPE CONTAINING 2A-RELATED"/>
    <property type="match status" value="1"/>
</dbReference>
<keyword evidence="2" id="KW-0677">Repeat</keyword>
<dbReference type="InterPro" id="IPR057357">
    <property type="entry name" value="Znf-C2H2_ZFAND2A/B"/>
</dbReference>
<dbReference type="InterPro" id="IPR035896">
    <property type="entry name" value="AN1-like_Znf"/>
</dbReference>
<dbReference type="Pfam" id="PF25403">
    <property type="entry name" value="zf-C2H2_ZFAND2"/>
    <property type="match status" value="1"/>
</dbReference>
<keyword evidence="1" id="KW-0479">Metal-binding</keyword>
<evidence type="ECO:0000256" key="4">
    <source>
        <dbReference type="ARBA" id="ARBA00022833"/>
    </source>
</evidence>
<sequence>MCSIEILLSFTDFLPIKCGGCGQLFCGDHFRADVHECAGAISSNKVPQCPLCGVPVPVAPNESPDYKVGQHIDTACTSQPAAELKGKIFTNSCNFGNCRKRELVECICPKCNQNFCMRHRMEADHNCQGKLIRRSIPKSGTAAIMRAIFSRDQLMAKNLQEKEDRLMAERLSRQLNGGPSRSPTSPNSDSNNCAIQ</sequence>
<proteinExistence type="predicted"/>
<keyword evidence="4" id="KW-0862">Zinc</keyword>
<dbReference type="SMART" id="SM00154">
    <property type="entry name" value="ZnF_AN1"/>
    <property type="match status" value="2"/>
</dbReference>
<evidence type="ECO:0000256" key="6">
    <source>
        <dbReference type="SAM" id="MobiDB-lite"/>
    </source>
</evidence>
<protein>
    <submittedName>
        <fullName evidence="8">Zinc finger, AN1-type domain</fullName>
    </submittedName>
</protein>
<organism evidence="8 9">
    <name type="scientific">Cichlidogyrus casuarinus</name>
    <dbReference type="NCBI Taxonomy" id="1844966"/>
    <lineage>
        <taxon>Eukaryota</taxon>
        <taxon>Metazoa</taxon>
        <taxon>Spiralia</taxon>
        <taxon>Lophotrochozoa</taxon>
        <taxon>Platyhelminthes</taxon>
        <taxon>Monogenea</taxon>
        <taxon>Monopisthocotylea</taxon>
        <taxon>Dactylogyridea</taxon>
        <taxon>Ancyrocephalidae</taxon>
        <taxon>Cichlidogyrus</taxon>
    </lineage>
</organism>
<keyword evidence="9" id="KW-1185">Reference proteome</keyword>
<feature type="domain" description="AN1-type" evidence="7">
    <location>
        <begin position="87"/>
        <end position="135"/>
    </location>
</feature>
<evidence type="ECO:0000256" key="5">
    <source>
        <dbReference type="PROSITE-ProRule" id="PRU00449"/>
    </source>
</evidence>
<dbReference type="PANTHER" id="PTHR14677">
    <property type="entry name" value="ARSENITE INDUCUBLE RNA ASSOCIATED PROTEIN AIP-1-RELATED"/>
    <property type="match status" value="1"/>
</dbReference>
<accession>A0ABD2Q9I1</accession>
<keyword evidence="3 5" id="KW-0863">Zinc-finger</keyword>
<evidence type="ECO:0000256" key="1">
    <source>
        <dbReference type="ARBA" id="ARBA00022723"/>
    </source>
</evidence>
<gene>
    <name evidence="8" type="primary">ZFAND2B</name>
    <name evidence="8" type="ORF">Ciccas_005123</name>
</gene>